<dbReference type="Proteomes" id="UP000238801">
    <property type="component" value="Unassembled WGS sequence"/>
</dbReference>
<protein>
    <submittedName>
        <fullName evidence="8">Deoxyribodipyrimidine photo-lyase</fullName>
    </submittedName>
</protein>
<dbReference type="InterPro" id="IPR002081">
    <property type="entry name" value="Cryptochrome/DNA_photolyase_1"/>
</dbReference>
<feature type="binding site" evidence="4">
    <location>
        <begin position="236"/>
        <end position="240"/>
    </location>
    <ligand>
        <name>FAD</name>
        <dbReference type="ChEBI" id="CHEBI:57692"/>
    </ligand>
</feature>
<dbReference type="EMBL" id="PVTT01000001">
    <property type="protein sequence ID" value="PRY95281.1"/>
    <property type="molecule type" value="Genomic_DNA"/>
</dbReference>
<dbReference type="Pfam" id="PF00875">
    <property type="entry name" value="DNA_photolyase"/>
    <property type="match status" value="1"/>
</dbReference>
<dbReference type="PRINTS" id="PR00147">
    <property type="entry name" value="DNAPHOTLYASE"/>
</dbReference>
<feature type="site" description="Electron transfer via tryptophanyl radical" evidence="5">
    <location>
        <position position="361"/>
    </location>
</feature>
<feature type="binding site" evidence="4">
    <location>
        <position position="224"/>
    </location>
    <ligand>
        <name>FAD</name>
        <dbReference type="ChEBI" id="CHEBI:57692"/>
    </ligand>
</feature>
<comment type="cofactor">
    <cofactor evidence="1">
        <name>(6R)-5,10-methylene-5,6,7,8-tetrahydrofolate</name>
        <dbReference type="ChEBI" id="CHEBI:15636"/>
    </cofactor>
</comment>
<evidence type="ECO:0000259" key="7">
    <source>
        <dbReference type="PROSITE" id="PS51645"/>
    </source>
</evidence>
<dbReference type="SUPFAM" id="SSF48173">
    <property type="entry name" value="Cryptochrome/photolyase FAD-binding domain"/>
    <property type="match status" value="1"/>
</dbReference>
<organism evidence="8 9">
    <name type="scientific">Hasllibacter halocynthiae</name>
    <dbReference type="NCBI Taxonomy" id="595589"/>
    <lineage>
        <taxon>Bacteria</taxon>
        <taxon>Pseudomonadati</taxon>
        <taxon>Pseudomonadota</taxon>
        <taxon>Alphaproteobacteria</taxon>
        <taxon>Rhodobacterales</taxon>
        <taxon>Roseobacteraceae</taxon>
        <taxon>Hasllibacter</taxon>
    </lineage>
</organism>
<dbReference type="GO" id="GO:0003904">
    <property type="term" value="F:deoxyribodipyrimidine photo-lyase activity"/>
    <property type="evidence" value="ECO:0007669"/>
    <property type="project" value="TreeGrafter"/>
</dbReference>
<dbReference type="Gene3D" id="3.40.50.620">
    <property type="entry name" value="HUPs"/>
    <property type="match status" value="1"/>
</dbReference>
<evidence type="ECO:0000256" key="2">
    <source>
        <dbReference type="ARBA" id="ARBA00022630"/>
    </source>
</evidence>
<evidence type="ECO:0000256" key="6">
    <source>
        <dbReference type="RuleBase" id="RU004182"/>
    </source>
</evidence>
<reference evidence="8 9" key="1">
    <citation type="submission" date="2018-03" db="EMBL/GenBank/DDBJ databases">
        <title>Genomic Encyclopedia of Archaeal and Bacterial Type Strains, Phase II (KMG-II): from individual species to whole genera.</title>
        <authorList>
            <person name="Goeker M."/>
        </authorList>
    </citation>
    <scope>NUCLEOTIDE SEQUENCE [LARGE SCALE GENOMIC DNA]</scope>
    <source>
        <strain evidence="8 9">DSM 29318</strain>
    </source>
</reference>
<comment type="cofactor">
    <cofactor evidence="4">
        <name>FAD</name>
        <dbReference type="ChEBI" id="CHEBI:57692"/>
    </cofactor>
    <text evidence="4">Binds 1 FAD per subunit.</text>
</comment>
<dbReference type="PROSITE" id="PS51645">
    <property type="entry name" value="PHR_CRY_ALPHA_BETA"/>
    <property type="match status" value="1"/>
</dbReference>
<dbReference type="GO" id="GO:0071949">
    <property type="term" value="F:FAD binding"/>
    <property type="evidence" value="ECO:0007669"/>
    <property type="project" value="TreeGrafter"/>
</dbReference>
<feature type="site" description="Electron transfer via tryptophanyl radical" evidence="5">
    <location>
        <position position="384"/>
    </location>
</feature>
<dbReference type="InterPro" id="IPR036155">
    <property type="entry name" value="Crypto/Photolyase_N_sf"/>
</dbReference>
<dbReference type="InterPro" id="IPR006050">
    <property type="entry name" value="DNA_photolyase_N"/>
</dbReference>
<dbReference type="Pfam" id="PF03441">
    <property type="entry name" value="FAD_binding_7"/>
    <property type="match status" value="1"/>
</dbReference>
<gene>
    <name evidence="8" type="ORF">BCF33_0899</name>
</gene>
<dbReference type="GO" id="GO:0003677">
    <property type="term" value="F:DNA binding"/>
    <property type="evidence" value="ECO:0007669"/>
    <property type="project" value="TreeGrafter"/>
</dbReference>
<dbReference type="Gene3D" id="1.10.579.10">
    <property type="entry name" value="DNA Cyclobutane Dipyrimidine Photolyase, subunit A, domain 3"/>
    <property type="match status" value="1"/>
</dbReference>
<feature type="domain" description="Photolyase/cryptochrome alpha/beta" evidence="7">
    <location>
        <begin position="4"/>
        <end position="130"/>
    </location>
</feature>
<dbReference type="PANTHER" id="PTHR11455">
    <property type="entry name" value="CRYPTOCHROME"/>
    <property type="match status" value="1"/>
</dbReference>
<name>A0A2T0X8L1_9RHOB</name>
<dbReference type="InterPro" id="IPR036134">
    <property type="entry name" value="Crypto/Photolyase_FAD-like_sf"/>
</dbReference>
<evidence type="ECO:0000256" key="4">
    <source>
        <dbReference type="PIRSR" id="PIRSR602081-1"/>
    </source>
</evidence>
<dbReference type="SUPFAM" id="SSF52425">
    <property type="entry name" value="Cryptochrome/photolyase, N-terminal domain"/>
    <property type="match status" value="1"/>
</dbReference>
<proteinExistence type="inferred from homology"/>
<dbReference type="AlphaFoldDB" id="A0A2T0X8L1"/>
<accession>A0A2T0X8L1</accession>
<sequence>MTDSPIILWFRRDLRLADNPMLAEAAATGRPLIPVFIHDDIVAETPAAPRWRWGLAVEAFGAALGARGSRLILRRGDAAPALLELARQTGAGDVWWSRLYGPDTRGRDEDVKERLRQEGLEARSFEGHLMREPWIAQTKSGGFFKVFTPMWRAVKDMEVPKPAPSPDALRGTNDWPASDDLADWGMGDAMHPRGIAVVSEHVCVGEEAARERLARFVAERMADYATMRDVPGTDGTSGLSENLTYGEIGIREVWHSALGRYRDPSAGGEGRETFLKELAWREFAYHLLHHTPRIAERNWRGEWDAFPWRGDNPEAEAWKRGRTGMRFVDAAMREMWVKGTMHNRGRMIVASYLTKHLMTHWKLGCDFFADHLIDWDIANNALGWQWSAGSGPDATPFFRVFNPESQLEKFDPDGIYAARWIAEGQDDPPETARAFFDAIPESWDLSPDDAYPDPVVGASEGRRRALEAYEARDF</sequence>
<comment type="similarity">
    <text evidence="6">Belongs to the DNA photolyase family.</text>
</comment>
<keyword evidence="3 4" id="KW-0274">FAD</keyword>
<comment type="caution">
    <text evidence="8">The sequence shown here is derived from an EMBL/GenBank/DDBJ whole genome shotgun (WGS) entry which is preliminary data.</text>
</comment>
<dbReference type="GO" id="GO:0009416">
    <property type="term" value="P:response to light stimulus"/>
    <property type="evidence" value="ECO:0007669"/>
    <property type="project" value="TreeGrafter"/>
</dbReference>
<evidence type="ECO:0000256" key="3">
    <source>
        <dbReference type="ARBA" id="ARBA00022827"/>
    </source>
</evidence>
<keyword evidence="9" id="KW-1185">Reference proteome</keyword>
<keyword evidence="6" id="KW-0157">Chromophore</keyword>
<keyword evidence="8" id="KW-0456">Lyase</keyword>
<dbReference type="PANTHER" id="PTHR11455:SF9">
    <property type="entry name" value="CRYPTOCHROME CIRCADIAN CLOCK 5 ISOFORM X1"/>
    <property type="match status" value="1"/>
</dbReference>
<feature type="binding site" evidence="4">
    <location>
        <position position="274"/>
    </location>
    <ligand>
        <name>FAD</name>
        <dbReference type="ChEBI" id="CHEBI:57692"/>
    </ligand>
</feature>
<dbReference type="InterPro" id="IPR005101">
    <property type="entry name" value="Cryptochr/Photolyase_FAD-bd"/>
</dbReference>
<dbReference type="InterPro" id="IPR014729">
    <property type="entry name" value="Rossmann-like_a/b/a_fold"/>
</dbReference>
<dbReference type="RefSeq" id="WP_106159674.1">
    <property type="nucleotide sequence ID" value="NZ_PVTT01000001.1"/>
</dbReference>
<feature type="site" description="Electron transfer via tryptophanyl radical" evidence="5">
    <location>
        <position position="308"/>
    </location>
</feature>
<evidence type="ECO:0000256" key="5">
    <source>
        <dbReference type="PIRSR" id="PIRSR602081-2"/>
    </source>
</evidence>
<keyword evidence="2 4" id="KW-0285">Flavoprotein</keyword>
<evidence type="ECO:0000313" key="8">
    <source>
        <dbReference type="EMBL" id="PRY95281.1"/>
    </source>
</evidence>
<evidence type="ECO:0000313" key="9">
    <source>
        <dbReference type="Proteomes" id="UP000238801"/>
    </source>
</evidence>
<feature type="binding site" evidence="4">
    <location>
        <begin position="374"/>
        <end position="376"/>
    </location>
    <ligand>
        <name>FAD</name>
        <dbReference type="ChEBI" id="CHEBI:57692"/>
    </ligand>
</feature>
<dbReference type="Gene3D" id="1.25.40.80">
    <property type="match status" value="1"/>
</dbReference>
<dbReference type="OrthoDB" id="9772484at2"/>
<evidence type="ECO:0000256" key="1">
    <source>
        <dbReference type="ARBA" id="ARBA00001932"/>
    </source>
</evidence>